<reference evidence="7 8" key="1">
    <citation type="submission" date="2016-11" db="EMBL/GenBank/DDBJ databases">
        <title>Whole Genome Sequencing of Mucilaginibacter polytrichastri RG4-7(T) isolated from the moss sample.</title>
        <authorList>
            <person name="Li Y."/>
        </authorList>
    </citation>
    <scope>NUCLEOTIDE SEQUENCE [LARGE SCALE GENOMIC DNA]</scope>
    <source>
        <strain evidence="7 8">RG4-7</strain>
    </source>
</reference>
<dbReference type="PANTHER" id="PTHR30341:SF0">
    <property type="entry name" value="NA(+)_H(+) ANTIPORTER NHAA"/>
    <property type="match status" value="1"/>
</dbReference>
<keyword evidence="3 6" id="KW-0812">Transmembrane</keyword>
<organism evidence="7 8">
    <name type="scientific">Mucilaginibacter polytrichastri</name>
    <dbReference type="NCBI Taxonomy" id="1302689"/>
    <lineage>
        <taxon>Bacteria</taxon>
        <taxon>Pseudomonadati</taxon>
        <taxon>Bacteroidota</taxon>
        <taxon>Sphingobacteriia</taxon>
        <taxon>Sphingobacteriales</taxon>
        <taxon>Sphingobacteriaceae</taxon>
        <taxon>Mucilaginibacter</taxon>
    </lineage>
</organism>
<feature type="transmembrane region" description="Helical" evidence="6">
    <location>
        <begin position="255"/>
        <end position="276"/>
    </location>
</feature>
<feature type="transmembrane region" description="Helical" evidence="6">
    <location>
        <begin position="60"/>
        <end position="78"/>
    </location>
</feature>
<feature type="transmembrane region" description="Helical" evidence="6">
    <location>
        <begin position="98"/>
        <end position="116"/>
    </location>
</feature>
<dbReference type="InterPro" id="IPR023171">
    <property type="entry name" value="Na/H_antiporter_dom_sf"/>
</dbReference>
<dbReference type="GO" id="GO:0005886">
    <property type="term" value="C:plasma membrane"/>
    <property type="evidence" value="ECO:0007669"/>
    <property type="project" value="UniProtKB-SubCell"/>
</dbReference>
<comment type="similarity">
    <text evidence="6">Belongs to the NhaA Na(+)/H(+) (TC 2.A.33) antiporter family.</text>
</comment>
<protein>
    <recommendedName>
        <fullName evidence="6">Na(+)/H(+) antiporter NhaA</fullName>
    </recommendedName>
    <alternativeName>
        <fullName evidence="6">Sodium/proton antiporter NhaA</fullName>
    </alternativeName>
</protein>
<dbReference type="HAMAP" id="MF_01844">
    <property type="entry name" value="NhaA"/>
    <property type="match status" value="1"/>
</dbReference>
<feature type="transmembrane region" description="Helical" evidence="6">
    <location>
        <begin position="20"/>
        <end position="40"/>
    </location>
</feature>
<feature type="transmembrane region" description="Helical" evidence="6">
    <location>
        <begin position="331"/>
        <end position="349"/>
    </location>
</feature>
<name>A0A1Q5ZX69_9SPHI</name>
<comment type="caution">
    <text evidence="7">The sequence shown here is derived from an EMBL/GenBank/DDBJ whole genome shotgun (WGS) entry which is preliminary data.</text>
</comment>
<dbReference type="Pfam" id="PF06965">
    <property type="entry name" value="Na_H_antiport_1"/>
    <property type="match status" value="1"/>
</dbReference>
<dbReference type="NCBIfam" id="NF007112">
    <property type="entry name" value="PRK09561.1"/>
    <property type="match status" value="1"/>
</dbReference>
<comment type="catalytic activity">
    <reaction evidence="6">
        <text>Na(+)(in) + 2 H(+)(out) = Na(+)(out) + 2 H(+)(in)</text>
        <dbReference type="Rhea" id="RHEA:29251"/>
        <dbReference type="ChEBI" id="CHEBI:15378"/>
        <dbReference type="ChEBI" id="CHEBI:29101"/>
    </reaction>
</comment>
<comment type="subcellular location">
    <subcellularLocation>
        <location evidence="1">Cell inner membrane</location>
        <topology evidence="1">Multi-pass membrane protein</topology>
    </subcellularLocation>
    <subcellularLocation>
        <location evidence="6">Cell membrane</location>
        <topology evidence="6">Multi-pass membrane protein</topology>
    </subcellularLocation>
</comment>
<feature type="transmembrane region" description="Helical" evidence="6">
    <location>
        <begin position="128"/>
        <end position="147"/>
    </location>
</feature>
<evidence type="ECO:0000313" key="7">
    <source>
        <dbReference type="EMBL" id="OKS86351.1"/>
    </source>
</evidence>
<accession>A0A1Q5ZX69</accession>
<evidence type="ECO:0000256" key="1">
    <source>
        <dbReference type="ARBA" id="ARBA00004429"/>
    </source>
</evidence>
<dbReference type="Proteomes" id="UP000186720">
    <property type="component" value="Unassembled WGS sequence"/>
</dbReference>
<keyword evidence="2 6" id="KW-1003">Cell membrane</keyword>
<feature type="transmembrane region" description="Helical" evidence="6">
    <location>
        <begin position="227"/>
        <end position="243"/>
    </location>
</feature>
<dbReference type="RefSeq" id="WP_074489057.1">
    <property type="nucleotide sequence ID" value="NZ_FPAM01000017.1"/>
</dbReference>
<keyword evidence="6" id="KW-0915">Sodium</keyword>
<keyword evidence="8" id="KW-1185">Reference proteome</keyword>
<feature type="transmembrane region" description="Helical" evidence="6">
    <location>
        <begin position="183"/>
        <end position="199"/>
    </location>
</feature>
<keyword evidence="6" id="KW-0406">Ion transport</keyword>
<comment type="function">
    <text evidence="6">Na(+)/H(+) antiporter that extrudes sodium in exchange for external protons.</text>
</comment>
<gene>
    <name evidence="6" type="primary">nhaA</name>
    <name evidence="7" type="ORF">RG47T_1805</name>
</gene>
<dbReference type="STRING" id="1302689.RG47T_1805"/>
<feature type="transmembrane region" description="Helical" evidence="6">
    <location>
        <begin position="288"/>
        <end position="310"/>
    </location>
</feature>
<evidence type="ECO:0000256" key="5">
    <source>
        <dbReference type="ARBA" id="ARBA00023136"/>
    </source>
</evidence>
<evidence type="ECO:0000256" key="2">
    <source>
        <dbReference type="ARBA" id="ARBA00022475"/>
    </source>
</evidence>
<dbReference type="AlphaFoldDB" id="A0A1Q5ZX69"/>
<keyword evidence="6" id="KW-0050">Antiport</keyword>
<sequence length="392" mass="42543">MNKRLQSIIELLKADAASGVLLILCVVCSLLIANSSLFHMYNHIWENTERFTFLGHDAEVSLADFINDGLMAVFFLFVGLEIKREITDGQLSTFKKAALPVCAALGGIVIPALIYIAFNHGTNKAQGWAIPTATDIAFAIAVLSILGNKVRLSHKIFIKALAIVDDLGAIVIIAMFYATNFSPINLGAAFGVFAFQFLLNRLRVNVLWPYLASGVLLWYFIHQSGIHPTIAGVLTAFAIPYGATNSPLEKLEHWLVTPVNYIIMPLFALANTNIHIGNFSMAGFASPVSAGIIFGLVIGKPVGITIFTWLSTKLKIAELPQKTSYKQIAGIGILGGIGFTMSIFITLLSFNDPVIQNDAKIFILVASLIAAITGYFALNIAAKRRETKRVVA</sequence>
<feature type="transmembrane region" description="Helical" evidence="6">
    <location>
        <begin position="361"/>
        <end position="382"/>
    </location>
</feature>
<evidence type="ECO:0000256" key="3">
    <source>
        <dbReference type="ARBA" id="ARBA00022692"/>
    </source>
</evidence>
<evidence type="ECO:0000256" key="4">
    <source>
        <dbReference type="ARBA" id="ARBA00022989"/>
    </source>
</evidence>
<dbReference type="OrthoDB" id="9808135at2"/>
<feature type="transmembrane region" description="Helical" evidence="6">
    <location>
        <begin position="206"/>
        <end position="221"/>
    </location>
</feature>
<evidence type="ECO:0000313" key="8">
    <source>
        <dbReference type="Proteomes" id="UP000186720"/>
    </source>
</evidence>
<dbReference type="InterPro" id="IPR004670">
    <property type="entry name" value="NhaA"/>
</dbReference>
<evidence type="ECO:0000256" key="6">
    <source>
        <dbReference type="HAMAP-Rule" id="MF_01844"/>
    </source>
</evidence>
<dbReference type="GO" id="GO:0015385">
    <property type="term" value="F:sodium:proton antiporter activity"/>
    <property type="evidence" value="ECO:0007669"/>
    <property type="project" value="UniProtKB-UniRule"/>
</dbReference>
<dbReference type="Gene3D" id="1.20.1530.10">
    <property type="entry name" value="Na+/H+ antiporter like domain"/>
    <property type="match status" value="1"/>
</dbReference>
<dbReference type="GO" id="GO:0006885">
    <property type="term" value="P:regulation of pH"/>
    <property type="evidence" value="ECO:0007669"/>
    <property type="project" value="UniProtKB-UniRule"/>
</dbReference>
<dbReference type="PANTHER" id="PTHR30341">
    <property type="entry name" value="SODIUM ION/PROTON ANTIPORTER NHAA-RELATED"/>
    <property type="match status" value="1"/>
</dbReference>
<dbReference type="NCBIfam" id="TIGR00773">
    <property type="entry name" value="NhaA"/>
    <property type="match status" value="1"/>
</dbReference>
<keyword evidence="6" id="KW-0739">Sodium transport</keyword>
<keyword evidence="6" id="KW-0813">Transport</keyword>
<dbReference type="NCBIfam" id="NF007111">
    <property type="entry name" value="PRK09560.1"/>
    <property type="match status" value="1"/>
</dbReference>
<feature type="transmembrane region" description="Helical" evidence="6">
    <location>
        <begin position="156"/>
        <end position="177"/>
    </location>
</feature>
<dbReference type="EMBL" id="MPPL01000001">
    <property type="protein sequence ID" value="OKS86351.1"/>
    <property type="molecule type" value="Genomic_DNA"/>
</dbReference>
<keyword evidence="4 6" id="KW-1133">Transmembrane helix</keyword>
<proteinExistence type="inferred from homology"/>
<keyword evidence="5 6" id="KW-0472">Membrane</keyword>